<name>A0A9P6J1U2_9FUNG</name>
<reference evidence="1" key="1">
    <citation type="journal article" date="2020" name="Fungal Divers.">
        <title>Resolving the Mortierellaceae phylogeny through synthesis of multi-gene phylogenetics and phylogenomics.</title>
        <authorList>
            <person name="Vandepol N."/>
            <person name="Liber J."/>
            <person name="Desiro A."/>
            <person name="Na H."/>
            <person name="Kennedy M."/>
            <person name="Barry K."/>
            <person name="Grigoriev I.V."/>
            <person name="Miller A.N."/>
            <person name="O'Donnell K."/>
            <person name="Stajich J.E."/>
            <person name="Bonito G."/>
        </authorList>
    </citation>
    <scope>NUCLEOTIDE SEQUENCE</scope>
    <source>
        <strain evidence="1">MES-2147</strain>
    </source>
</reference>
<sequence>NLEIVREIPTGRSLDAMLTAYRNKASSLSGEAIARTKFDNAKGIFSSHVENIDAPPTIIGNYDFLRGQNRFQELKQVRFN</sequence>
<feature type="non-terminal residue" evidence="1">
    <location>
        <position position="1"/>
    </location>
</feature>
<evidence type="ECO:0000313" key="1">
    <source>
        <dbReference type="EMBL" id="KAF9958181.1"/>
    </source>
</evidence>
<protein>
    <submittedName>
        <fullName evidence="1">Uncharacterized protein</fullName>
    </submittedName>
</protein>
<proteinExistence type="predicted"/>
<dbReference type="OrthoDB" id="2449149at2759"/>
<comment type="caution">
    <text evidence="1">The sequence shown here is derived from an EMBL/GenBank/DDBJ whole genome shotgun (WGS) entry which is preliminary data.</text>
</comment>
<accession>A0A9P6J1U2</accession>
<dbReference type="AlphaFoldDB" id="A0A9P6J1U2"/>
<organism evidence="1 2">
    <name type="scientific">Modicella reniformis</name>
    <dbReference type="NCBI Taxonomy" id="1440133"/>
    <lineage>
        <taxon>Eukaryota</taxon>
        <taxon>Fungi</taxon>
        <taxon>Fungi incertae sedis</taxon>
        <taxon>Mucoromycota</taxon>
        <taxon>Mortierellomycotina</taxon>
        <taxon>Mortierellomycetes</taxon>
        <taxon>Mortierellales</taxon>
        <taxon>Mortierellaceae</taxon>
        <taxon>Modicella</taxon>
    </lineage>
</organism>
<dbReference type="EMBL" id="JAAAHW010006582">
    <property type="protein sequence ID" value="KAF9958181.1"/>
    <property type="molecule type" value="Genomic_DNA"/>
</dbReference>
<keyword evidence="2" id="KW-1185">Reference proteome</keyword>
<dbReference type="Proteomes" id="UP000749646">
    <property type="component" value="Unassembled WGS sequence"/>
</dbReference>
<gene>
    <name evidence="1" type="ORF">BGZ65_001629</name>
</gene>
<evidence type="ECO:0000313" key="2">
    <source>
        <dbReference type="Proteomes" id="UP000749646"/>
    </source>
</evidence>